<dbReference type="PANTHER" id="PTHR33908:SF11">
    <property type="entry name" value="MEMBRANE PROTEIN"/>
    <property type="match status" value="1"/>
</dbReference>
<feature type="transmembrane region" description="Helical" evidence="8">
    <location>
        <begin position="169"/>
        <end position="189"/>
    </location>
</feature>
<dbReference type="EMBL" id="ADHJ01000055">
    <property type="protein sequence ID" value="EFU38126.1"/>
    <property type="molecule type" value="Genomic_DNA"/>
</dbReference>
<evidence type="ECO:0000256" key="1">
    <source>
        <dbReference type="ARBA" id="ARBA00004651"/>
    </source>
</evidence>
<evidence type="ECO:0000256" key="6">
    <source>
        <dbReference type="ARBA" id="ARBA00022989"/>
    </source>
</evidence>
<dbReference type="GO" id="GO:0016763">
    <property type="term" value="F:pentosyltransferase activity"/>
    <property type="evidence" value="ECO:0007669"/>
    <property type="project" value="TreeGrafter"/>
</dbReference>
<feature type="transmembrane region" description="Helical" evidence="8">
    <location>
        <begin position="225"/>
        <end position="254"/>
    </location>
</feature>
<keyword evidence="5 8" id="KW-0812">Transmembrane</keyword>
<dbReference type="AlphaFoldDB" id="A0A2R9SL89"/>
<feature type="transmembrane region" description="Helical" evidence="8">
    <location>
        <begin position="347"/>
        <end position="368"/>
    </location>
</feature>
<feature type="transmembrane region" description="Helical" evidence="8">
    <location>
        <begin position="374"/>
        <end position="399"/>
    </location>
</feature>
<dbReference type="Proteomes" id="UP000003094">
    <property type="component" value="Unassembled WGS sequence"/>
</dbReference>
<comment type="caution">
    <text evidence="9">The sequence shown here is derived from an EMBL/GenBank/DDBJ whole genome shotgun (WGS) entry which is preliminary data.</text>
</comment>
<feature type="transmembrane region" description="Helical" evidence="8">
    <location>
        <begin position="134"/>
        <end position="157"/>
    </location>
</feature>
<dbReference type="GO" id="GO:0009103">
    <property type="term" value="P:lipopolysaccharide biosynthetic process"/>
    <property type="evidence" value="ECO:0007669"/>
    <property type="project" value="UniProtKB-ARBA"/>
</dbReference>
<evidence type="ECO:0000313" key="9">
    <source>
        <dbReference type="EMBL" id="EFU38126.1"/>
    </source>
</evidence>
<feature type="transmembrane region" description="Helical" evidence="8">
    <location>
        <begin position="437"/>
        <end position="458"/>
    </location>
</feature>
<dbReference type="PANTHER" id="PTHR33908">
    <property type="entry name" value="MANNOSYLTRANSFERASE YKCB-RELATED"/>
    <property type="match status" value="1"/>
</dbReference>
<dbReference type="GO" id="GO:0005886">
    <property type="term" value="C:plasma membrane"/>
    <property type="evidence" value="ECO:0007669"/>
    <property type="project" value="UniProtKB-SubCell"/>
</dbReference>
<name>A0A2R9SL89_9BACL</name>
<dbReference type="KEGG" id="pvo:PVOR_31489"/>
<keyword evidence="6 8" id="KW-1133">Transmembrane helix</keyword>
<gene>
    <name evidence="9" type="ORF">PVOR_31489</name>
</gene>
<feature type="transmembrane region" description="Helical" evidence="8">
    <location>
        <begin position="266"/>
        <end position="283"/>
    </location>
</feature>
<keyword evidence="3" id="KW-0328">Glycosyltransferase</keyword>
<keyword evidence="4" id="KW-0808">Transferase</keyword>
<keyword evidence="7 8" id="KW-0472">Membrane</keyword>
<feature type="transmembrane region" description="Helical" evidence="8">
    <location>
        <begin position="5"/>
        <end position="24"/>
    </location>
</feature>
<feature type="transmembrane region" description="Helical" evidence="8">
    <location>
        <begin position="411"/>
        <end position="431"/>
    </location>
</feature>
<comment type="subcellular location">
    <subcellularLocation>
        <location evidence="1">Cell membrane</location>
        <topology evidence="1">Multi-pass membrane protein</topology>
    </subcellularLocation>
</comment>
<sequence length="462" mass="53185">MKKNFALWIILTIMLIKGLVWTFIIPPLQNPDEPVHFAYVQFMGEENRVPIQTSEQSFSHELNLFTMAVKLNEVAFNPESKYTTNQPIYDMLSKPENNNPLQRVSDGSNLAAGYPPGYYFFASLFYKLGYESTIIFRFYAVRIFSVLLSLVAVTLAYFAGKKIEPNSNFLASVLAITTGMHPMFSMIGSAVNNDIMMDVVSIALLLWLFTIATESVSEKTLIIGGLLCGFGLIIKAHMVYVCGFILFSALLIFIKKYGMKSTLRSAVMVSVPLLILYLPWAFFSLRHYGSFTGGVSMQPQGDASLGLKWYFQNAFLNEAGRNRFFDLWIRTYWAKFGWLDTRFNSILVYKLIALIVITGLTGAVYGIIRRRENYKIVLFCLLFSLGNVFFLYLVEIIYFREYHNFMLQGRYLFTSLVPINLVLIYGFKYIFRKYTNYVYYSAAFLMILFNLISISLIYSRYY</sequence>
<evidence type="ECO:0000256" key="8">
    <source>
        <dbReference type="SAM" id="Phobius"/>
    </source>
</evidence>
<evidence type="ECO:0000256" key="3">
    <source>
        <dbReference type="ARBA" id="ARBA00022676"/>
    </source>
</evidence>
<evidence type="ECO:0000256" key="7">
    <source>
        <dbReference type="ARBA" id="ARBA00023136"/>
    </source>
</evidence>
<evidence type="ECO:0000313" key="10">
    <source>
        <dbReference type="Proteomes" id="UP000003094"/>
    </source>
</evidence>
<evidence type="ECO:0000256" key="5">
    <source>
        <dbReference type="ARBA" id="ARBA00022692"/>
    </source>
</evidence>
<keyword evidence="10" id="KW-1185">Reference proteome</keyword>
<feature type="transmembrane region" description="Helical" evidence="8">
    <location>
        <begin position="195"/>
        <end position="213"/>
    </location>
</feature>
<organism evidence="9 10">
    <name type="scientific">Paenibacillus vortex V453</name>
    <dbReference type="NCBI Taxonomy" id="715225"/>
    <lineage>
        <taxon>Bacteria</taxon>
        <taxon>Bacillati</taxon>
        <taxon>Bacillota</taxon>
        <taxon>Bacilli</taxon>
        <taxon>Bacillales</taxon>
        <taxon>Paenibacillaceae</taxon>
        <taxon>Paenibacillus</taxon>
    </lineage>
</organism>
<dbReference type="InterPro" id="IPR050297">
    <property type="entry name" value="LipidA_mod_glycosyltrf_83"/>
</dbReference>
<evidence type="ECO:0008006" key="11">
    <source>
        <dbReference type="Google" id="ProtNLM"/>
    </source>
</evidence>
<evidence type="ECO:0000256" key="2">
    <source>
        <dbReference type="ARBA" id="ARBA00022475"/>
    </source>
</evidence>
<protein>
    <recommendedName>
        <fullName evidence="11">Glycosyltransferase RgtA/B/C/D-like domain-containing protein</fullName>
    </recommendedName>
</protein>
<keyword evidence="2" id="KW-1003">Cell membrane</keyword>
<proteinExistence type="predicted"/>
<dbReference type="RefSeq" id="WP_006212992.1">
    <property type="nucleotide sequence ID" value="NZ_ADHJ01000055.1"/>
</dbReference>
<dbReference type="InterPro" id="IPR018674">
    <property type="entry name" value="DUF2142_membrane"/>
</dbReference>
<evidence type="ECO:0000256" key="4">
    <source>
        <dbReference type="ARBA" id="ARBA00022679"/>
    </source>
</evidence>
<reference evidence="9 10" key="1">
    <citation type="journal article" date="2010" name="BMC Genomics">
        <title>Genome sequence of the pattern forming Paenibacillus vortex bacterium reveals potential for thriving in complex environments.</title>
        <authorList>
            <person name="Sirota-Madi A."/>
            <person name="Olender T."/>
            <person name="Helman Y."/>
            <person name="Ingham C."/>
            <person name="Brainis I."/>
            <person name="Roth D."/>
            <person name="Hagi E."/>
            <person name="Brodsky L."/>
            <person name="Leshkowitz D."/>
            <person name="Galatenko V."/>
            <person name="Nikolaev V."/>
            <person name="Mugasimangalam R.C."/>
            <person name="Bransburg-Zabary S."/>
            <person name="Gutnick D.L."/>
            <person name="Lancet D."/>
            <person name="Ben-Jacob E."/>
        </authorList>
    </citation>
    <scope>NUCLEOTIDE SEQUENCE [LARGE SCALE GENOMIC DNA]</scope>
    <source>
        <strain evidence="9 10">V453</strain>
    </source>
</reference>
<dbReference type="Pfam" id="PF09913">
    <property type="entry name" value="DUF2142"/>
    <property type="match status" value="1"/>
</dbReference>
<accession>A0A2R9SL89</accession>